<protein>
    <submittedName>
        <fullName evidence="4">Response regulator</fullName>
    </submittedName>
</protein>
<name>A0A550J6W4_9BACT</name>
<dbReference type="PANTHER" id="PTHR44591">
    <property type="entry name" value="STRESS RESPONSE REGULATOR PROTEIN 1"/>
    <property type="match status" value="1"/>
</dbReference>
<evidence type="ECO:0000256" key="2">
    <source>
        <dbReference type="PROSITE-ProRule" id="PRU00169"/>
    </source>
</evidence>
<dbReference type="PANTHER" id="PTHR44591:SF3">
    <property type="entry name" value="RESPONSE REGULATORY DOMAIN-CONTAINING PROTEIN"/>
    <property type="match status" value="1"/>
</dbReference>
<dbReference type="Gene3D" id="3.40.50.2300">
    <property type="match status" value="1"/>
</dbReference>
<accession>A0A550J6W4</accession>
<organism evidence="4 5">
    <name type="scientific">Trichloromonas acetexigens</name>
    <dbReference type="NCBI Taxonomy" id="38815"/>
    <lineage>
        <taxon>Bacteria</taxon>
        <taxon>Pseudomonadati</taxon>
        <taxon>Thermodesulfobacteriota</taxon>
        <taxon>Desulfuromonadia</taxon>
        <taxon>Desulfuromonadales</taxon>
        <taxon>Trichloromonadaceae</taxon>
        <taxon>Trichloromonas</taxon>
    </lineage>
</organism>
<dbReference type="Pfam" id="PF14332">
    <property type="entry name" value="DUF4388"/>
    <property type="match status" value="1"/>
</dbReference>
<feature type="modified residue" description="4-aspartylphosphate" evidence="2">
    <location>
        <position position="56"/>
    </location>
</feature>
<reference evidence="4 5" key="1">
    <citation type="submission" date="2019-07" db="EMBL/GenBank/DDBJ databases">
        <title>Insights of Desulfuromonas acetexigens electromicrobiology.</title>
        <authorList>
            <person name="Katuri K."/>
            <person name="Sapireddy V."/>
            <person name="Shaw D.R."/>
            <person name="Saikaly P."/>
        </authorList>
    </citation>
    <scope>NUCLEOTIDE SEQUENCE [LARGE SCALE GENOMIC DNA]</scope>
    <source>
        <strain evidence="4 5">2873</strain>
    </source>
</reference>
<dbReference type="GO" id="GO:0000160">
    <property type="term" value="P:phosphorelay signal transduction system"/>
    <property type="evidence" value="ECO:0007669"/>
    <property type="project" value="InterPro"/>
</dbReference>
<dbReference type="InterPro" id="IPR001789">
    <property type="entry name" value="Sig_transdc_resp-reg_receiver"/>
</dbReference>
<dbReference type="Proteomes" id="UP000317155">
    <property type="component" value="Unassembled WGS sequence"/>
</dbReference>
<dbReference type="PROSITE" id="PS50110">
    <property type="entry name" value="RESPONSE_REGULATORY"/>
    <property type="match status" value="1"/>
</dbReference>
<dbReference type="EMBL" id="VJVV01000013">
    <property type="protein sequence ID" value="TRO78968.1"/>
    <property type="molecule type" value="Genomic_DNA"/>
</dbReference>
<proteinExistence type="predicted"/>
<keyword evidence="5" id="KW-1185">Reference proteome</keyword>
<sequence>MTPKDIKILVVDDSQTVRRLSELILTQAGYTVYTAEDGERGLELARQLHPAAILVDYVMPKMNGHAFCKALRSDDAMKNIPLILISSQGETVGQSFEKEFGVLHYFTKPFEPEDLIKKLAEVLAAQPSPGPAGDESPATAGAPPTEEMLDAFQERFDKTIRNYFHRDFPLLIKNIFSDTLYETGLVAKKTLVFSGNLERIPLPDVINFAYNSRLTGRLTVFSRAVFGEIFIEDGNFVFAAASRKGVSHQFLTDLLRADGRLPEDPAELNKLMCEAREANIPIGRLLVQKNILFETELMGYLRRHAQDAFSGILDVRDGTFFLENDPLPLNLQDISFRVPLISVLMEGLRRQDEKQQAAVEFRDESVVFMRLITNEDALESYDFSESELQVFSVIDGHKTLEELIALTQVDALEVKRICYSLKQVGLLRVKEYRGR</sequence>
<feature type="domain" description="Response regulatory" evidence="3">
    <location>
        <begin position="7"/>
        <end position="123"/>
    </location>
</feature>
<evidence type="ECO:0000259" key="3">
    <source>
        <dbReference type="PROSITE" id="PS50110"/>
    </source>
</evidence>
<dbReference type="InterPro" id="IPR050595">
    <property type="entry name" value="Bact_response_regulator"/>
</dbReference>
<dbReference type="InterPro" id="IPR011006">
    <property type="entry name" value="CheY-like_superfamily"/>
</dbReference>
<evidence type="ECO:0000313" key="4">
    <source>
        <dbReference type="EMBL" id="TRO78968.1"/>
    </source>
</evidence>
<comment type="caution">
    <text evidence="4">The sequence shown here is derived from an EMBL/GenBank/DDBJ whole genome shotgun (WGS) entry which is preliminary data.</text>
</comment>
<dbReference type="Pfam" id="PF00072">
    <property type="entry name" value="Response_reg"/>
    <property type="match status" value="1"/>
</dbReference>
<dbReference type="OrthoDB" id="9812510at2"/>
<dbReference type="AlphaFoldDB" id="A0A550J6W4"/>
<dbReference type="RefSeq" id="WP_092054353.1">
    <property type="nucleotide sequence ID" value="NZ_FOJJ01000005.1"/>
</dbReference>
<dbReference type="SUPFAM" id="SSF52172">
    <property type="entry name" value="CheY-like"/>
    <property type="match status" value="1"/>
</dbReference>
<dbReference type="InterPro" id="IPR025497">
    <property type="entry name" value="PatA-like_N"/>
</dbReference>
<evidence type="ECO:0000256" key="1">
    <source>
        <dbReference type="ARBA" id="ARBA00022553"/>
    </source>
</evidence>
<keyword evidence="1 2" id="KW-0597">Phosphoprotein</keyword>
<evidence type="ECO:0000313" key="5">
    <source>
        <dbReference type="Proteomes" id="UP000317155"/>
    </source>
</evidence>
<gene>
    <name evidence="4" type="ORF">FL622_14890</name>
</gene>
<dbReference type="SMART" id="SM00448">
    <property type="entry name" value="REC"/>
    <property type="match status" value="1"/>
</dbReference>